<comment type="caution">
    <text evidence="2">The sequence shown here is derived from an EMBL/GenBank/DDBJ whole genome shotgun (WGS) entry which is preliminary data.</text>
</comment>
<reference evidence="2" key="2">
    <citation type="submission" date="2022-01" db="EMBL/GenBank/DDBJ databases">
        <authorList>
            <person name="Yamashiro T."/>
            <person name="Shiraishi A."/>
            <person name="Satake H."/>
            <person name="Nakayama K."/>
        </authorList>
    </citation>
    <scope>NUCLEOTIDE SEQUENCE</scope>
</reference>
<name>A0ABQ5F788_9ASTR</name>
<feature type="compositionally biased region" description="Basic and acidic residues" evidence="1">
    <location>
        <begin position="467"/>
        <end position="493"/>
    </location>
</feature>
<feature type="compositionally biased region" description="Basic and acidic residues" evidence="1">
    <location>
        <begin position="442"/>
        <end position="453"/>
    </location>
</feature>
<keyword evidence="3" id="KW-1185">Reference proteome</keyword>
<feature type="region of interest" description="Disordered" evidence="1">
    <location>
        <begin position="418"/>
        <end position="455"/>
    </location>
</feature>
<feature type="compositionally biased region" description="Polar residues" evidence="1">
    <location>
        <begin position="427"/>
        <end position="440"/>
    </location>
</feature>
<gene>
    <name evidence="2" type="ORF">Tco_1002261</name>
</gene>
<evidence type="ECO:0000313" key="3">
    <source>
        <dbReference type="Proteomes" id="UP001151760"/>
    </source>
</evidence>
<organism evidence="2 3">
    <name type="scientific">Tanacetum coccineum</name>
    <dbReference type="NCBI Taxonomy" id="301880"/>
    <lineage>
        <taxon>Eukaryota</taxon>
        <taxon>Viridiplantae</taxon>
        <taxon>Streptophyta</taxon>
        <taxon>Embryophyta</taxon>
        <taxon>Tracheophyta</taxon>
        <taxon>Spermatophyta</taxon>
        <taxon>Magnoliopsida</taxon>
        <taxon>eudicotyledons</taxon>
        <taxon>Gunneridae</taxon>
        <taxon>Pentapetalae</taxon>
        <taxon>asterids</taxon>
        <taxon>campanulids</taxon>
        <taxon>Asterales</taxon>
        <taxon>Asteraceae</taxon>
        <taxon>Asteroideae</taxon>
        <taxon>Anthemideae</taxon>
        <taxon>Anthemidinae</taxon>
        <taxon>Tanacetum</taxon>
    </lineage>
</organism>
<accession>A0ABQ5F788</accession>
<feature type="region of interest" description="Disordered" evidence="1">
    <location>
        <begin position="467"/>
        <end position="498"/>
    </location>
</feature>
<dbReference type="Proteomes" id="UP001151760">
    <property type="component" value="Unassembled WGS sequence"/>
</dbReference>
<sequence length="1065" mass="123168">MANILQNHPLRFSIAASSSVPWIYLGQLWHTLKEDGSNCRLSFMLNRKELTLTLDEFRTIFQLPQATDNNHERFVVAPKFSEMVPLLSFMLDRKELTLTLDEFRTIFQLPQAIDNNHERFVVAPKFSKMIMQMLYCFVNNIHVDYSLEYPSTLIPYPIFTKLLVSHYMTDFHEISRRVHYKYHNLEDDEMVKSIFNSVKNKTGVIMKIPSWMITDEMKLMEYYWMYATVFAVDIPTTQSQPIESTQGTHRTTRAPRSPNPDPIFTKLLVSHYMTGVGMKIPSWMITDEMKLMEHYRMYATVFGVDIPTTQSQPIESTQGTHRLTRALGNLSLIWMKEESSAHESISVIRIFVFLQRSSTTPPTPMPTTAEADDIIIQDTIQLSLVEQKSRDELEAKPNVQKVEEHLIAEEIEKLVEGTENVENVEVDSSTLRQNDNQNDPGTRLEPKSNKESPEVEITAEGDLLAIHPRDQDDPHDDAHLEGENSVKRQKTSEHGTYPTPVIQSCQRDPKAPALSLVNQDLLYLKKGNLGPEKIVLSLHKFPAVIFHDDDIEEITSRWVDKYVKKFNPYALYSVEHWKNLHAKILYIKKQKEPGKPKEIIARRANDSIVSIIESDYKNLNKNNIKDMYLLIVNEKVDDYAETGLLWSLSVLIRSVVIWERVNDFQLVLEGLKSHNNNVKYGYVTPTLNKEDVEYLQLFEEGIEERSRPLLYRLFVFLCVFIALLVIKTLELGINALALSDRHPTYHETPSDQVKVDDPNITMEEYIRLEEEKARRRGKVYNWETAKYGKVWDNEDVYDLGSVKIEFPTIVFNDTLTSETTLSCEPTVSSLNNDEIDFKISFDEFDDEDFTVIFDKNSFSYKIISVNDLKMDLENDNDKVNMPLFPSHEPTITCFDDLDFFKDFENEFPAIVYNDGLTSKLDFLTEPTVSPQHIDEFNMKDETSLSEYDEEEQNVICFNDLFPFNVIYLDDSKSDKDHDDDDKIDFKQSLGDNVINTDDGAYAYGVYGYQYGVSWGMDTTYQLPVQYLGPREGKSTNVGGEFTNMEILKCWSLENLKTVVQHNLAQ</sequence>
<reference evidence="2" key="1">
    <citation type="journal article" date="2022" name="Int. J. Mol. Sci.">
        <title>Draft Genome of Tanacetum Coccineum: Genomic Comparison of Closely Related Tanacetum-Family Plants.</title>
        <authorList>
            <person name="Yamashiro T."/>
            <person name="Shiraishi A."/>
            <person name="Nakayama K."/>
            <person name="Satake H."/>
        </authorList>
    </citation>
    <scope>NUCLEOTIDE SEQUENCE</scope>
</reference>
<evidence type="ECO:0000256" key="1">
    <source>
        <dbReference type="SAM" id="MobiDB-lite"/>
    </source>
</evidence>
<evidence type="ECO:0000313" key="2">
    <source>
        <dbReference type="EMBL" id="GJT58728.1"/>
    </source>
</evidence>
<dbReference type="EMBL" id="BQNB010017043">
    <property type="protein sequence ID" value="GJT58728.1"/>
    <property type="molecule type" value="Genomic_DNA"/>
</dbReference>
<proteinExistence type="predicted"/>
<protein>
    <submittedName>
        <fullName evidence="2">Uncharacterized protein</fullName>
    </submittedName>
</protein>